<proteinExistence type="predicted"/>
<dbReference type="SUPFAM" id="SSF55729">
    <property type="entry name" value="Acyl-CoA N-acyltransferases (Nat)"/>
    <property type="match status" value="1"/>
</dbReference>
<keyword evidence="3" id="KW-1185">Reference proteome</keyword>
<keyword evidence="2" id="KW-0808">Transferase</keyword>
<dbReference type="PROSITE" id="PS51186">
    <property type="entry name" value="GNAT"/>
    <property type="match status" value="1"/>
</dbReference>
<dbReference type="Gene3D" id="3.40.630.30">
    <property type="match status" value="1"/>
</dbReference>
<dbReference type="EMBL" id="FWXW01000003">
    <property type="protein sequence ID" value="SMC57505.1"/>
    <property type="molecule type" value="Genomic_DNA"/>
</dbReference>
<organism evidence="2 3">
    <name type="scientific">Papillibacter cinnamivorans DSM 12816</name>
    <dbReference type="NCBI Taxonomy" id="1122930"/>
    <lineage>
        <taxon>Bacteria</taxon>
        <taxon>Bacillati</taxon>
        <taxon>Bacillota</taxon>
        <taxon>Clostridia</taxon>
        <taxon>Eubacteriales</taxon>
        <taxon>Oscillospiraceae</taxon>
        <taxon>Papillibacter</taxon>
    </lineage>
</organism>
<dbReference type="STRING" id="1122930.SAMN02745168_1641"/>
<evidence type="ECO:0000259" key="1">
    <source>
        <dbReference type="PROSITE" id="PS51186"/>
    </source>
</evidence>
<accession>A0A1W2A9V9</accession>
<dbReference type="Proteomes" id="UP000192790">
    <property type="component" value="Unassembled WGS sequence"/>
</dbReference>
<dbReference type="CDD" id="cd04301">
    <property type="entry name" value="NAT_SF"/>
    <property type="match status" value="1"/>
</dbReference>
<dbReference type="Pfam" id="PF00583">
    <property type="entry name" value="Acetyltransf_1"/>
    <property type="match status" value="1"/>
</dbReference>
<sequence>MKDPDLYRVQKADEDKLVTLLTECFSKDPLYCQLIPQSKIRNKLLPEIFSCDLDELFETCEVYADGPALNGIIIVSDETEEYDPVRYYVCEAFYILKIALVLIREDFSLKTLLRFFRGKPFWDSAWTDELGNQRRMHIVYFAVRPSARGQGVSSRLMKSVLQYADSQGLSLSLETHNTKNVGMYQHYGFRLVNVLQQEKRLRQYCMVR</sequence>
<dbReference type="InterPro" id="IPR016181">
    <property type="entry name" value="Acyl_CoA_acyltransferase"/>
</dbReference>
<dbReference type="InterPro" id="IPR000182">
    <property type="entry name" value="GNAT_dom"/>
</dbReference>
<evidence type="ECO:0000313" key="3">
    <source>
        <dbReference type="Proteomes" id="UP000192790"/>
    </source>
</evidence>
<evidence type="ECO:0000313" key="2">
    <source>
        <dbReference type="EMBL" id="SMC57505.1"/>
    </source>
</evidence>
<dbReference type="GO" id="GO:0016747">
    <property type="term" value="F:acyltransferase activity, transferring groups other than amino-acyl groups"/>
    <property type="evidence" value="ECO:0007669"/>
    <property type="project" value="InterPro"/>
</dbReference>
<dbReference type="InterPro" id="IPR052523">
    <property type="entry name" value="Trichothecene_AcTrans"/>
</dbReference>
<dbReference type="PANTHER" id="PTHR42791">
    <property type="entry name" value="GNAT FAMILY ACETYLTRANSFERASE"/>
    <property type="match status" value="1"/>
</dbReference>
<gene>
    <name evidence="2" type="ORF">SAMN02745168_1641</name>
</gene>
<dbReference type="AlphaFoldDB" id="A0A1W2A9V9"/>
<name>A0A1W2A9V9_9FIRM</name>
<feature type="domain" description="N-acetyltransferase" evidence="1">
    <location>
        <begin position="72"/>
        <end position="208"/>
    </location>
</feature>
<dbReference type="PANTHER" id="PTHR42791:SF1">
    <property type="entry name" value="N-ACETYLTRANSFERASE DOMAIN-CONTAINING PROTEIN"/>
    <property type="match status" value="1"/>
</dbReference>
<protein>
    <submittedName>
        <fullName evidence="2">Acetyltransferase (GNAT) family protein</fullName>
    </submittedName>
</protein>
<reference evidence="2 3" key="1">
    <citation type="submission" date="2017-04" db="EMBL/GenBank/DDBJ databases">
        <authorList>
            <person name="Afonso C.L."/>
            <person name="Miller P.J."/>
            <person name="Scott M.A."/>
            <person name="Spackman E."/>
            <person name="Goraichik I."/>
            <person name="Dimitrov K.M."/>
            <person name="Suarez D.L."/>
            <person name="Swayne D.E."/>
        </authorList>
    </citation>
    <scope>NUCLEOTIDE SEQUENCE [LARGE SCALE GENOMIC DNA]</scope>
    <source>
        <strain evidence="2 3">DSM 12816</strain>
    </source>
</reference>